<dbReference type="OrthoDB" id="9796789at2"/>
<evidence type="ECO:0000259" key="6">
    <source>
        <dbReference type="Pfam" id="PF00700"/>
    </source>
</evidence>
<evidence type="ECO:0000313" key="7">
    <source>
        <dbReference type="EMBL" id="EGO62283.1"/>
    </source>
</evidence>
<sequence length="423" mass="44328">MIINHNIPAQNTYNRLTFNNSQVSKSLEKLSSGLRINRAGDDAAGLAISEKMRGQIRGLDQAVRNSQDGISLIQTGEGALNEVHSMLLRMRELAVQAGNDTNTDSDRAHLQNEVNQLLDEIDRVSNTTEFNTRKLLSGEVVSIHDEVKGTMNISKNTAADITFSVGASVGGPENTVVAKGAVGHGAFTITRTGSANTQASIEVATGSASMWDIRDQWGNKVSGNVTITYGGASIGAGSSVTITIAAGASLVSGSAVTVHLSSISKFKAGDSFSIVTTAREAAEGDVAKAMTLQIGANSGQTMNVGFADTSATALKLKAETGDNKINLTTKYAASASLTLVDQAAEKISGIRASLGAAQNRLEHTVNNLSTTSENLGASESRVRDVDMAKQMTQFTKDNILVQSATAMLAQANQTPQSVLQLLQ</sequence>
<dbReference type="RefSeq" id="WP_004098932.1">
    <property type="nucleotide sequence ID" value="NZ_AFGF01000234.1"/>
</dbReference>
<dbReference type="InterPro" id="IPR042187">
    <property type="entry name" value="Flagellin_C_sub2"/>
</dbReference>
<comment type="similarity">
    <text evidence="1 4">Belongs to the bacterial flagellin family.</text>
</comment>
<dbReference type="STRING" id="1009370.ALO_18952"/>
<dbReference type="Proteomes" id="UP000003240">
    <property type="component" value="Unassembled WGS sequence"/>
</dbReference>
<dbReference type="InterPro" id="IPR046358">
    <property type="entry name" value="Flagellin_C"/>
</dbReference>
<dbReference type="InterPro" id="IPR001029">
    <property type="entry name" value="Flagellin_N"/>
</dbReference>
<name>F7NNU9_9FIRM</name>
<evidence type="ECO:0000256" key="3">
    <source>
        <dbReference type="ARBA" id="ARBA00023143"/>
    </source>
</evidence>
<dbReference type="Gene3D" id="6.10.10.10">
    <property type="entry name" value="Flagellar export chaperone, C-terminal domain"/>
    <property type="match status" value="1"/>
</dbReference>
<evidence type="ECO:0000259" key="5">
    <source>
        <dbReference type="Pfam" id="PF00669"/>
    </source>
</evidence>
<dbReference type="PANTHER" id="PTHR42792">
    <property type="entry name" value="FLAGELLIN"/>
    <property type="match status" value="1"/>
</dbReference>
<protein>
    <recommendedName>
        <fullName evidence="2 4">Flagellin</fullName>
    </recommendedName>
</protein>
<comment type="function">
    <text evidence="4">Flagellin is the subunit protein which polymerizes to form the filaments of bacterial flagella.</text>
</comment>
<dbReference type="Gene3D" id="1.20.1330.10">
    <property type="entry name" value="f41 fragment of flagellin, N-terminal domain"/>
    <property type="match status" value="1"/>
</dbReference>
<evidence type="ECO:0000256" key="1">
    <source>
        <dbReference type="ARBA" id="ARBA00005709"/>
    </source>
</evidence>
<dbReference type="Pfam" id="PF00700">
    <property type="entry name" value="Flagellin_C"/>
    <property type="match status" value="1"/>
</dbReference>
<dbReference type="Gene3D" id="3.30.70.2120">
    <property type="match status" value="1"/>
</dbReference>
<dbReference type="GO" id="GO:0009288">
    <property type="term" value="C:bacterial-type flagellum"/>
    <property type="evidence" value="ECO:0007669"/>
    <property type="project" value="UniProtKB-SubCell"/>
</dbReference>
<dbReference type="EMBL" id="AFGF01000234">
    <property type="protein sequence ID" value="EGO62283.1"/>
    <property type="molecule type" value="Genomic_DNA"/>
</dbReference>
<dbReference type="AlphaFoldDB" id="F7NNU9"/>
<feature type="domain" description="Flagellin N-terminal" evidence="5">
    <location>
        <begin position="3"/>
        <end position="139"/>
    </location>
</feature>
<dbReference type="PRINTS" id="PR00207">
    <property type="entry name" value="FLAGELLIN"/>
</dbReference>
<gene>
    <name evidence="7" type="ORF">ALO_18952</name>
</gene>
<accession>F7NNU9</accession>
<keyword evidence="4" id="KW-0964">Secreted</keyword>
<evidence type="ECO:0000313" key="8">
    <source>
        <dbReference type="Proteomes" id="UP000003240"/>
    </source>
</evidence>
<keyword evidence="8" id="KW-1185">Reference proteome</keyword>
<keyword evidence="3 4" id="KW-0975">Bacterial flagellum</keyword>
<dbReference type="SUPFAM" id="SSF64518">
    <property type="entry name" value="Phase 1 flagellin"/>
    <property type="match status" value="1"/>
</dbReference>
<evidence type="ECO:0000256" key="2">
    <source>
        <dbReference type="ARBA" id="ARBA00020110"/>
    </source>
</evidence>
<reference evidence="7 8" key="1">
    <citation type="journal article" date="2011" name="EMBO J.">
        <title>Structural diversity of bacterial flagellar motors.</title>
        <authorList>
            <person name="Chen S."/>
            <person name="Beeby M."/>
            <person name="Murphy G.E."/>
            <person name="Leadbetter J.R."/>
            <person name="Hendrixson D.R."/>
            <person name="Briegel A."/>
            <person name="Li Z."/>
            <person name="Shi J."/>
            <person name="Tocheva E.I."/>
            <person name="Muller A."/>
            <person name="Dobro M.J."/>
            <person name="Jensen G.J."/>
        </authorList>
    </citation>
    <scope>NUCLEOTIDE SEQUENCE [LARGE SCALE GENOMIC DNA]</scope>
    <source>
        <strain evidence="7 8">DSM 6540</strain>
    </source>
</reference>
<dbReference type="GO" id="GO:0005576">
    <property type="term" value="C:extracellular region"/>
    <property type="evidence" value="ECO:0007669"/>
    <property type="project" value="UniProtKB-SubCell"/>
</dbReference>
<dbReference type="PANTHER" id="PTHR42792:SF2">
    <property type="entry name" value="FLAGELLIN"/>
    <property type="match status" value="1"/>
</dbReference>
<comment type="caution">
    <text evidence="7">The sequence shown here is derived from an EMBL/GenBank/DDBJ whole genome shotgun (WGS) entry which is preliminary data.</text>
</comment>
<feature type="domain" description="Flagellin C-terminal" evidence="6">
    <location>
        <begin position="337"/>
        <end position="422"/>
    </location>
</feature>
<evidence type="ECO:0000256" key="4">
    <source>
        <dbReference type="RuleBase" id="RU362073"/>
    </source>
</evidence>
<comment type="subcellular location">
    <subcellularLocation>
        <location evidence="4">Secreted</location>
    </subcellularLocation>
    <subcellularLocation>
        <location evidence="4">Bacterial flagellum</location>
    </subcellularLocation>
</comment>
<dbReference type="GO" id="GO:0005198">
    <property type="term" value="F:structural molecule activity"/>
    <property type="evidence" value="ECO:0007669"/>
    <property type="project" value="UniProtKB-UniRule"/>
</dbReference>
<dbReference type="Pfam" id="PF00669">
    <property type="entry name" value="Flagellin_N"/>
    <property type="match status" value="1"/>
</dbReference>
<dbReference type="InterPro" id="IPR001492">
    <property type="entry name" value="Flagellin"/>
</dbReference>
<proteinExistence type="inferred from homology"/>
<dbReference type="eggNOG" id="COG1344">
    <property type="taxonomic scope" value="Bacteria"/>
</dbReference>
<organism evidence="7 8">
    <name type="scientific">Acetonema longum DSM 6540</name>
    <dbReference type="NCBI Taxonomy" id="1009370"/>
    <lineage>
        <taxon>Bacteria</taxon>
        <taxon>Bacillati</taxon>
        <taxon>Bacillota</taxon>
        <taxon>Negativicutes</taxon>
        <taxon>Acetonemataceae</taxon>
        <taxon>Acetonema</taxon>
    </lineage>
</organism>